<evidence type="ECO:0000256" key="5">
    <source>
        <dbReference type="ARBA" id="ARBA00010617"/>
    </source>
</evidence>
<evidence type="ECO:0000256" key="10">
    <source>
        <dbReference type="ARBA" id="ARBA00023002"/>
    </source>
</evidence>
<proteinExistence type="inferred from homology"/>
<reference evidence="15" key="1">
    <citation type="journal article" date="2020" name="J Insects Food Feed">
        <title>The yellow mealworm (Tenebrio molitor) genome: a resource for the emerging insects as food and feed industry.</title>
        <authorList>
            <person name="Eriksson T."/>
            <person name="Andere A."/>
            <person name="Kelstrup H."/>
            <person name="Emery V."/>
            <person name="Picard C."/>
        </authorList>
    </citation>
    <scope>NUCLEOTIDE SEQUENCE</scope>
    <source>
        <strain evidence="15">Stoneville</strain>
        <tissue evidence="15">Whole head</tissue>
    </source>
</reference>
<dbReference type="PANTHER" id="PTHR24291">
    <property type="entry name" value="CYTOCHROME P450 FAMILY 4"/>
    <property type="match status" value="1"/>
</dbReference>
<dbReference type="GO" id="GO:0005506">
    <property type="term" value="F:iron ion binding"/>
    <property type="evidence" value="ECO:0007669"/>
    <property type="project" value="InterPro"/>
</dbReference>
<sequence>MELAEKYGPIGKIWPGPYLYILVSDSDVVEYLMKHCLAKGSLYRFLEPAFGNGILTAPSISVGFIIIHHQCPDEIVPDKSTSTTLRNPSLAHKQDSAGSLLLKANQLNRVYVRARDYAKLYWSTYPILERKKCNKDEVADSCDNKNYLSNLMKITEEEGKWTDEEMMEEIQTMTAAGSDTTAITLSFATIMLAMHQDIQEKLFKEMCDIFENTDRDPTLDDLTRMDYLERVIKETMRLFPIAPVLLRQVQEDIKISLNNSGHLLELRPTTFGAPPLSEGKKRRKKKKKKQSSTKKTHDPRLV</sequence>
<keyword evidence="16" id="KW-1185">Reference proteome</keyword>
<keyword evidence="6" id="KW-0349">Heme</keyword>
<dbReference type="AlphaFoldDB" id="A0A8J6HGT8"/>
<keyword evidence="8" id="KW-0256">Endoplasmic reticulum</keyword>
<evidence type="ECO:0000313" key="16">
    <source>
        <dbReference type="Proteomes" id="UP000719412"/>
    </source>
</evidence>
<keyword evidence="12" id="KW-0503">Monooxygenase</keyword>
<dbReference type="InterPro" id="IPR050196">
    <property type="entry name" value="Cytochrome_P450_Monoox"/>
</dbReference>
<evidence type="ECO:0000256" key="11">
    <source>
        <dbReference type="ARBA" id="ARBA00023004"/>
    </source>
</evidence>
<dbReference type="GO" id="GO:0016705">
    <property type="term" value="F:oxidoreductase activity, acting on paired donors, with incorporation or reduction of molecular oxygen"/>
    <property type="evidence" value="ECO:0007669"/>
    <property type="project" value="InterPro"/>
</dbReference>
<dbReference type="GO" id="GO:0020037">
    <property type="term" value="F:heme binding"/>
    <property type="evidence" value="ECO:0007669"/>
    <property type="project" value="InterPro"/>
</dbReference>
<evidence type="ECO:0000256" key="7">
    <source>
        <dbReference type="ARBA" id="ARBA00022723"/>
    </source>
</evidence>
<evidence type="ECO:0000256" key="3">
    <source>
        <dbReference type="ARBA" id="ARBA00004174"/>
    </source>
</evidence>
<gene>
    <name evidence="15" type="ORF">GEV33_008365</name>
</gene>
<dbReference type="SUPFAM" id="SSF48264">
    <property type="entry name" value="Cytochrome P450"/>
    <property type="match status" value="1"/>
</dbReference>
<reference evidence="15" key="2">
    <citation type="submission" date="2021-08" db="EMBL/GenBank/DDBJ databases">
        <authorList>
            <person name="Eriksson T."/>
        </authorList>
    </citation>
    <scope>NUCLEOTIDE SEQUENCE</scope>
    <source>
        <strain evidence="15">Stoneville</strain>
        <tissue evidence="15">Whole head</tissue>
    </source>
</reference>
<accession>A0A8J6HGT8</accession>
<comment type="subcellular location">
    <subcellularLocation>
        <location evidence="4">Endoplasmic reticulum membrane</location>
        <topology evidence="4">Peripheral membrane protein</topology>
    </subcellularLocation>
    <subcellularLocation>
        <location evidence="3">Microsome membrane</location>
        <topology evidence="3">Peripheral membrane protein</topology>
    </subcellularLocation>
</comment>
<feature type="compositionally biased region" description="Basic residues" evidence="14">
    <location>
        <begin position="280"/>
        <end position="294"/>
    </location>
</feature>
<evidence type="ECO:0008006" key="17">
    <source>
        <dbReference type="Google" id="ProtNLM"/>
    </source>
</evidence>
<evidence type="ECO:0000256" key="12">
    <source>
        <dbReference type="ARBA" id="ARBA00023033"/>
    </source>
</evidence>
<dbReference type="PANTHER" id="PTHR24291:SF189">
    <property type="entry name" value="CYTOCHROME P450 4C3-RELATED"/>
    <property type="match status" value="1"/>
</dbReference>
<dbReference type="Gene3D" id="1.10.630.10">
    <property type="entry name" value="Cytochrome P450"/>
    <property type="match status" value="2"/>
</dbReference>
<keyword evidence="7" id="KW-0479">Metal-binding</keyword>
<keyword evidence="11" id="KW-0408">Iron</keyword>
<comment type="caution">
    <text evidence="15">The sequence shown here is derived from an EMBL/GenBank/DDBJ whole genome shotgun (WGS) entry which is preliminary data.</text>
</comment>
<keyword evidence="13" id="KW-0472">Membrane</keyword>
<comment type="cofactor">
    <cofactor evidence="1">
        <name>heme</name>
        <dbReference type="ChEBI" id="CHEBI:30413"/>
    </cofactor>
</comment>
<keyword evidence="10" id="KW-0560">Oxidoreductase</keyword>
<evidence type="ECO:0000256" key="9">
    <source>
        <dbReference type="ARBA" id="ARBA00022848"/>
    </source>
</evidence>
<feature type="region of interest" description="Disordered" evidence="14">
    <location>
        <begin position="266"/>
        <end position="302"/>
    </location>
</feature>
<keyword evidence="9" id="KW-0492">Microsome</keyword>
<evidence type="ECO:0000256" key="14">
    <source>
        <dbReference type="SAM" id="MobiDB-lite"/>
    </source>
</evidence>
<evidence type="ECO:0000256" key="1">
    <source>
        <dbReference type="ARBA" id="ARBA00001971"/>
    </source>
</evidence>
<evidence type="ECO:0000256" key="13">
    <source>
        <dbReference type="ARBA" id="ARBA00023136"/>
    </source>
</evidence>
<organism evidence="15 16">
    <name type="scientific">Tenebrio molitor</name>
    <name type="common">Yellow mealworm beetle</name>
    <dbReference type="NCBI Taxonomy" id="7067"/>
    <lineage>
        <taxon>Eukaryota</taxon>
        <taxon>Metazoa</taxon>
        <taxon>Ecdysozoa</taxon>
        <taxon>Arthropoda</taxon>
        <taxon>Hexapoda</taxon>
        <taxon>Insecta</taxon>
        <taxon>Pterygota</taxon>
        <taxon>Neoptera</taxon>
        <taxon>Endopterygota</taxon>
        <taxon>Coleoptera</taxon>
        <taxon>Polyphaga</taxon>
        <taxon>Cucujiformia</taxon>
        <taxon>Tenebrionidae</taxon>
        <taxon>Tenebrio</taxon>
    </lineage>
</organism>
<protein>
    <recommendedName>
        <fullName evidence="17">Cytochrome P450 monooxygenase</fullName>
    </recommendedName>
</protein>
<dbReference type="Proteomes" id="UP000719412">
    <property type="component" value="Unassembled WGS sequence"/>
</dbReference>
<dbReference type="Pfam" id="PF00067">
    <property type="entry name" value="p450"/>
    <property type="match status" value="1"/>
</dbReference>
<evidence type="ECO:0000313" key="15">
    <source>
        <dbReference type="EMBL" id="KAH0814426.1"/>
    </source>
</evidence>
<comment type="similarity">
    <text evidence="5">Belongs to the cytochrome P450 family.</text>
</comment>
<dbReference type="InterPro" id="IPR036396">
    <property type="entry name" value="Cyt_P450_sf"/>
</dbReference>
<dbReference type="PRINTS" id="PR00385">
    <property type="entry name" value="P450"/>
</dbReference>
<evidence type="ECO:0000256" key="2">
    <source>
        <dbReference type="ARBA" id="ARBA00003690"/>
    </source>
</evidence>
<comment type="function">
    <text evidence="2">May be involved in the metabolism of insect hormones and in the breakdown of synthetic insecticides.</text>
</comment>
<evidence type="ECO:0000256" key="4">
    <source>
        <dbReference type="ARBA" id="ARBA00004406"/>
    </source>
</evidence>
<evidence type="ECO:0000256" key="6">
    <source>
        <dbReference type="ARBA" id="ARBA00022617"/>
    </source>
</evidence>
<dbReference type="EMBL" id="JABDTM020024296">
    <property type="protein sequence ID" value="KAH0814426.1"/>
    <property type="molecule type" value="Genomic_DNA"/>
</dbReference>
<dbReference type="InterPro" id="IPR001128">
    <property type="entry name" value="Cyt_P450"/>
</dbReference>
<name>A0A8J6HGT8_TENMO</name>
<dbReference type="GO" id="GO:0005789">
    <property type="term" value="C:endoplasmic reticulum membrane"/>
    <property type="evidence" value="ECO:0007669"/>
    <property type="project" value="UniProtKB-SubCell"/>
</dbReference>
<dbReference type="GO" id="GO:0004497">
    <property type="term" value="F:monooxygenase activity"/>
    <property type="evidence" value="ECO:0007669"/>
    <property type="project" value="UniProtKB-KW"/>
</dbReference>
<evidence type="ECO:0000256" key="8">
    <source>
        <dbReference type="ARBA" id="ARBA00022824"/>
    </source>
</evidence>